<dbReference type="Gene3D" id="3.40.50.300">
    <property type="entry name" value="P-loop containing nucleotide triphosphate hydrolases"/>
    <property type="match status" value="1"/>
</dbReference>
<dbReference type="InterPro" id="IPR027417">
    <property type="entry name" value="P-loop_NTPase"/>
</dbReference>
<dbReference type="InterPro" id="IPR000850">
    <property type="entry name" value="Adenylat/UMP-CMP_kin"/>
</dbReference>
<keyword evidence="5" id="KW-1185">Reference proteome</keyword>
<dbReference type="AlphaFoldDB" id="A0A3P8GW33"/>
<dbReference type="PANTHER" id="PTHR23359">
    <property type="entry name" value="NUCLEOTIDE KINASE"/>
    <property type="match status" value="1"/>
</dbReference>
<dbReference type="SUPFAM" id="SSF52540">
    <property type="entry name" value="P-loop containing nucleoside triphosphate hydrolases"/>
    <property type="match status" value="1"/>
</dbReference>
<name>A0A3P8GW33_9TREM</name>
<keyword evidence="3" id="KW-0418">Kinase</keyword>
<dbReference type="Pfam" id="PF00406">
    <property type="entry name" value="ADK"/>
    <property type="match status" value="1"/>
</dbReference>
<dbReference type="EMBL" id="UZAN01063177">
    <property type="protein sequence ID" value="VDP93427.1"/>
    <property type="molecule type" value="Genomic_DNA"/>
</dbReference>
<evidence type="ECO:0008006" key="6">
    <source>
        <dbReference type="Google" id="ProtNLM"/>
    </source>
</evidence>
<protein>
    <recommendedName>
        <fullName evidence="6">Adenylate kinase</fullName>
    </recommendedName>
</protein>
<dbReference type="GO" id="GO:0005524">
    <property type="term" value="F:ATP binding"/>
    <property type="evidence" value="ECO:0007669"/>
    <property type="project" value="InterPro"/>
</dbReference>
<accession>A0A3P8GW33</accession>
<dbReference type="GO" id="GO:0006139">
    <property type="term" value="P:nucleobase-containing compound metabolic process"/>
    <property type="evidence" value="ECO:0007669"/>
    <property type="project" value="InterPro"/>
</dbReference>
<dbReference type="Proteomes" id="UP000272942">
    <property type="component" value="Unassembled WGS sequence"/>
</dbReference>
<keyword evidence="2" id="KW-0547">Nucleotide-binding</keyword>
<dbReference type="OrthoDB" id="6275990at2759"/>
<proteinExistence type="predicted"/>
<dbReference type="GO" id="GO:0019205">
    <property type="term" value="F:nucleobase-containing compound kinase activity"/>
    <property type="evidence" value="ECO:0007669"/>
    <property type="project" value="InterPro"/>
</dbReference>
<reference evidence="4 5" key="1">
    <citation type="submission" date="2018-11" db="EMBL/GenBank/DDBJ databases">
        <authorList>
            <consortium name="Pathogen Informatics"/>
        </authorList>
    </citation>
    <scope>NUCLEOTIDE SEQUENCE [LARGE SCALE GENOMIC DNA]</scope>
    <source>
        <strain evidence="4 5">Egypt</strain>
    </source>
</reference>
<evidence type="ECO:0000256" key="2">
    <source>
        <dbReference type="ARBA" id="ARBA00022741"/>
    </source>
</evidence>
<organism evidence="4 5">
    <name type="scientific">Echinostoma caproni</name>
    <dbReference type="NCBI Taxonomy" id="27848"/>
    <lineage>
        <taxon>Eukaryota</taxon>
        <taxon>Metazoa</taxon>
        <taxon>Spiralia</taxon>
        <taxon>Lophotrochozoa</taxon>
        <taxon>Platyhelminthes</taxon>
        <taxon>Trematoda</taxon>
        <taxon>Digenea</taxon>
        <taxon>Plagiorchiida</taxon>
        <taxon>Echinostomata</taxon>
        <taxon>Echinostomatoidea</taxon>
        <taxon>Echinostomatidae</taxon>
        <taxon>Echinostoma</taxon>
    </lineage>
</organism>
<evidence type="ECO:0000313" key="4">
    <source>
        <dbReference type="EMBL" id="VDP93427.1"/>
    </source>
</evidence>
<gene>
    <name evidence="4" type="ORF">ECPE_LOCUS16155</name>
</gene>
<evidence type="ECO:0000256" key="3">
    <source>
        <dbReference type="ARBA" id="ARBA00022777"/>
    </source>
</evidence>
<sequence>MCERLAGLKHFNVTDFLRQRVLYHIEADSDKDWDVVARRVHSSDPPNNRDRIVPEYWDTQVDIIRQEFEGIASKSRAVVIEGFPNDENQLNTFNQHIGGADLAILLDCEESTLQKRLLSRYTRLGRMEDEDMVSLQRILFFKHCTLPVVRHYDERSILVTIPGDRERDLVLNDVVTVVEYFLSKQENQSNNSAVVTPERSPINSMTSVVAVSS</sequence>
<keyword evidence="1" id="KW-0808">Transferase</keyword>
<evidence type="ECO:0000256" key="1">
    <source>
        <dbReference type="ARBA" id="ARBA00022679"/>
    </source>
</evidence>
<evidence type="ECO:0000313" key="5">
    <source>
        <dbReference type="Proteomes" id="UP000272942"/>
    </source>
</evidence>